<keyword evidence="2" id="KW-0902">Two-component regulatory system</keyword>
<organism evidence="8 9">
    <name type="scientific">Flagellimonas zhangzhouensis</name>
    <dbReference type="NCBI Taxonomy" id="1073328"/>
    <lineage>
        <taxon>Bacteria</taxon>
        <taxon>Pseudomonadati</taxon>
        <taxon>Bacteroidota</taxon>
        <taxon>Flavobacteriia</taxon>
        <taxon>Flavobacteriales</taxon>
        <taxon>Flavobacteriaceae</taxon>
        <taxon>Flagellimonas</taxon>
    </lineage>
</organism>
<dbReference type="FunFam" id="3.40.50.2300:FF:000001">
    <property type="entry name" value="DNA-binding response regulator PhoB"/>
    <property type="match status" value="1"/>
</dbReference>
<evidence type="ECO:0000256" key="3">
    <source>
        <dbReference type="ARBA" id="ARBA00023015"/>
    </source>
</evidence>
<evidence type="ECO:0000256" key="1">
    <source>
        <dbReference type="ARBA" id="ARBA00022553"/>
    </source>
</evidence>
<name>A0A1H2T074_9FLAO</name>
<dbReference type="RefSeq" id="WP_090297250.1">
    <property type="nucleotide sequence ID" value="NZ_FNKI01000002.1"/>
</dbReference>
<protein>
    <submittedName>
        <fullName evidence="8">Response regulator receiver domain-containing protein</fullName>
    </submittedName>
</protein>
<dbReference type="PANTHER" id="PTHR44591:SF3">
    <property type="entry name" value="RESPONSE REGULATORY DOMAIN-CONTAINING PROTEIN"/>
    <property type="match status" value="1"/>
</dbReference>
<evidence type="ECO:0000256" key="4">
    <source>
        <dbReference type="ARBA" id="ARBA00023125"/>
    </source>
</evidence>
<dbReference type="SMART" id="SM00448">
    <property type="entry name" value="REC"/>
    <property type="match status" value="1"/>
</dbReference>
<dbReference type="CDD" id="cd17574">
    <property type="entry name" value="REC_OmpR"/>
    <property type="match status" value="1"/>
</dbReference>
<keyword evidence="9" id="KW-1185">Reference proteome</keyword>
<keyword evidence="1 6" id="KW-0597">Phosphoprotein</keyword>
<dbReference type="PROSITE" id="PS50110">
    <property type="entry name" value="RESPONSE_REGULATORY"/>
    <property type="match status" value="1"/>
</dbReference>
<feature type="modified residue" description="4-aspartylphosphate" evidence="6">
    <location>
        <position position="54"/>
    </location>
</feature>
<dbReference type="InterPro" id="IPR001789">
    <property type="entry name" value="Sig_transdc_resp-reg_receiver"/>
</dbReference>
<dbReference type="GO" id="GO:0003677">
    <property type="term" value="F:DNA binding"/>
    <property type="evidence" value="ECO:0007669"/>
    <property type="project" value="UniProtKB-KW"/>
</dbReference>
<evidence type="ECO:0000313" key="8">
    <source>
        <dbReference type="EMBL" id="SDW36684.1"/>
    </source>
</evidence>
<dbReference type="STRING" id="1073328.SAMN05216294_2702"/>
<dbReference type="Pfam" id="PF00072">
    <property type="entry name" value="Response_reg"/>
    <property type="match status" value="1"/>
</dbReference>
<keyword evidence="5" id="KW-0804">Transcription</keyword>
<dbReference type="Gene3D" id="3.40.50.2300">
    <property type="match status" value="1"/>
</dbReference>
<evidence type="ECO:0000256" key="6">
    <source>
        <dbReference type="PROSITE-ProRule" id="PRU00169"/>
    </source>
</evidence>
<keyword evidence="3" id="KW-0805">Transcription regulation</keyword>
<dbReference type="InterPro" id="IPR050595">
    <property type="entry name" value="Bact_response_regulator"/>
</dbReference>
<sequence>MKQHKILIVDDEPNIVMTLEYAFKKKDFGVFIARDGTEALDIAKKEKPDVILLDIMMPEMDGFETLKHVRSNNELSHTKVVFLSAKNKEKDIEKGLKLGADAYMTKPFSIKKVIADVEQLITEK</sequence>
<evidence type="ECO:0000256" key="2">
    <source>
        <dbReference type="ARBA" id="ARBA00023012"/>
    </source>
</evidence>
<evidence type="ECO:0000313" key="9">
    <source>
        <dbReference type="Proteomes" id="UP000199592"/>
    </source>
</evidence>
<evidence type="ECO:0000259" key="7">
    <source>
        <dbReference type="PROSITE" id="PS50110"/>
    </source>
</evidence>
<accession>A0A1H2T074</accession>
<dbReference type="AlphaFoldDB" id="A0A1H2T074"/>
<proteinExistence type="predicted"/>
<dbReference type="Proteomes" id="UP000199592">
    <property type="component" value="Unassembled WGS sequence"/>
</dbReference>
<evidence type="ECO:0000256" key="5">
    <source>
        <dbReference type="ARBA" id="ARBA00023163"/>
    </source>
</evidence>
<dbReference type="PANTHER" id="PTHR44591">
    <property type="entry name" value="STRESS RESPONSE REGULATOR PROTEIN 1"/>
    <property type="match status" value="1"/>
</dbReference>
<dbReference type="SUPFAM" id="SSF52172">
    <property type="entry name" value="CheY-like"/>
    <property type="match status" value="1"/>
</dbReference>
<feature type="domain" description="Response regulatory" evidence="7">
    <location>
        <begin position="5"/>
        <end position="121"/>
    </location>
</feature>
<dbReference type="OrthoDB" id="9789181at2"/>
<reference evidence="9" key="1">
    <citation type="submission" date="2016-10" db="EMBL/GenBank/DDBJ databases">
        <authorList>
            <person name="Varghese N."/>
            <person name="Submissions S."/>
        </authorList>
    </citation>
    <scope>NUCLEOTIDE SEQUENCE [LARGE SCALE GENOMIC DNA]</scope>
    <source>
        <strain evidence="9">DSM 25030</strain>
    </source>
</reference>
<gene>
    <name evidence="8" type="ORF">SAMN04487892_1341</name>
</gene>
<dbReference type="InterPro" id="IPR011006">
    <property type="entry name" value="CheY-like_superfamily"/>
</dbReference>
<dbReference type="EMBL" id="FNMY01000001">
    <property type="protein sequence ID" value="SDW36684.1"/>
    <property type="molecule type" value="Genomic_DNA"/>
</dbReference>
<dbReference type="GO" id="GO:0000160">
    <property type="term" value="P:phosphorelay signal transduction system"/>
    <property type="evidence" value="ECO:0007669"/>
    <property type="project" value="UniProtKB-KW"/>
</dbReference>
<keyword evidence="4" id="KW-0238">DNA-binding</keyword>